<dbReference type="RefSeq" id="WP_281094282.1">
    <property type="nucleotide sequence ID" value="NZ_JARYZI010000005.1"/>
</dbReference>
<reference evidence="3 4" key="1">
    <citation type="submission" date="2023-04" db="EMBL/GenBank/DDBJ databases">
        <title>Fusibacter bizertensis strain WBS, isolated from littoral bottom sediments of the Arctic seas - biochemical and genomic analysis.</title>
        <authorList>
            <person name="Brioukhanov A.L."/>
        </authorList>
    </citation>
    <scope>NUCLEOTIDE SEQUENCE [LARGE SCALE GENOMIC DNA]</scope>
    <source>
        <strain evidence="3 4">WBS</strain>
    </source>
</reference>
<comment type="similarity">
    <text evidence="1">Belongs to the AHA1 family.</text>
</comment>
<evidence type="ECO:0000313" key="3">
    <source>
        <dbReference type="EMBL" id="MDH8678441.1"/>
    </source>
</evidence>
<evidence type="ECO:0000256" key="1">
    <source>
        <dbReference type="ARBA" id="ARBA00006817"/>
    </source>
</evidence>
<dbReference type="EMBL" id="JARYZI010000005">
    <property type="protein sequence ID" value="MDH8678441.1"/>
    <property type="molecule type" value="Genomic_DNA"/>
</dbReference>
<keyword evidence="4" id="KW-1185">Reference proteome</keyword>
<evidence type="ECO:0000259" key="2">
    <source>
        <dbReference type="Pfam" id="PF08327"/>
    </source>
</evidence>
<protein>
    <submittedName>
        <fullName evidence="3">SRPBCC domain-containing protein</fullName>
    </submittedName>
</protein>
<name>A0ABT6NDG5_9FIRM</name>
<dbReference type="Proteomes" id="UP001158045">
    <property type="component" value="Unassembled WGS sequence"/>
</dbReference>
<comment type="caution">
    <text evidence="3">The sequence shown here is derived from an EMBL/GenBank/DDBJ whole genome shotgun (WGS) entry which is preliminary data.</text>
</comment>
<proteinExistence type="inferred from homology"/>
<evidence type="ECO:0000313" key="4">
    <source>
        <dbReference type="Proteomes" id="UP001158045"/>
    </source>
</evidence>
<dbReference type="Gene3D" id="3.30.530.20">
    <property type="match status" value="1"/>
</dbReference>
<sequence length="141" mass="16823">MHTLDKIKLEISIKGTIDKIWRYFTEEEHILNWYFASDEWHCPFANNDLRVGGKFNFRMEAKDKSMGFNFEGEYLKVIPQEEIEYILADSRMVNILFDPDESNVRIIEIFDPEEVNPIDMQRAGWYSILKNFKLYAEEGEL</sequence>
<dbReference type="InterPro" id="IPR023393">
    <property type="entry name" value="START-like_dom_sf"/>
</dbReference>
<feature type="domain" description="Activator of Hsp90 ATPase homologue 1/2-like C-terminal" evidence="2">
    <location>
        <begin position="16"/>
        <end position="136"/>
    </location>
</feature>
<dbReference type="Pfam" id="PF08327">
    <property type="entry name" value="AHSA1"/>
    <property type="match status" value="1"/>
</dbReference>
<organism evidence="3 4">
    <name type="scientific">Fusibacter bizertensis</name>
    <dbReference type="NCBI Taxonomy" id="1488331"/>
    <lineage>
        <taxon>Bacteria</taxon>
        <taxon>Bacillati</taxon>
        <taxon>Bacillota</taxon>
        <taxon>Clostridia</taxon>
        <taxon>Eubacteriales</taxon>
        <taxon>Eubacteriales Family XII. Incertae Sedis</taxon>
        <taxon>Fusibacter</taxon>
    </lineage>
</organism>
<gene>
    <name evidence="3" type="ORF">QE109_09805</name>
</gene>
<accession>A0ABT6NDG5</accession>
<dbReference type="SUPFAM" id="SSF55961">
    <property type="entry name" value="Bet v1-like"/>
    <property type="match status" value="1"/>
</dbReference>
<dbReference type="InterPro" id="IPR013538">
    <property type="entry name" value="ASHA1/2-like_C"/>
</dbReference>